<comment type="pathway">
    <text evidence="1">Lipid metabolism.</text>
</comment>
<dbReference type="SUPFAM" id="SSF55729">
    <property type="entry name" value="Acyl-CoA N-acyltransferases (Nat)"/>
    <property type="match status" value="1"/>
</dbReference>
<evidence type="ECO:0000313" key="7">
    <source>
        <dbReference type="Proteomes" id="UP000182054"/>
    </source>
</evidence>
<dbReference type="EMBL" id="FOJN01000001">
    <property type="protein sequence ID" value="SFA37970.1"/>
    <property type="molecule type" value="Genomic_DNA"/>
</dbReference>
<dbReference type="Gene3D" id="3.40.630.30">
    <property type="match status" value="1"/>
</dbReference>
<dbReference type="InterPro" id="IPR016181">
    <property type="entry name" value="Acyl_CoA_acyltransferase"/>
</dbReference>
<dbReference type="AlphaFoldDB" id="A0A1I0SEQ3"/>
<evidence type="ECO:0000313" key="6">
    <source>
        <dbReference type="EMBL" id="SFA37970.1"/>
    </source>
</evidence>
<dbReference type="GO" id="GO:0006629">
    <property type="term" value="P:lipid metabolic process"/>
    <property type="evidence" value="ECO:0007669"/>
    <property type="project" value="UniProtKB-KW"/>
</dbReference>
<keyword evidence="2" id="KW-0444">Lipid biosynthesis</keyword>
<sequence length="298" mass="32242">MTVRSISTTSRPDTRALLAPPDSRALLALPSSRALLEDRHYSLLVGSTPDHARAAQRLRADVFGSEPGFAATSFVDGLDVDRYDQHCDHLLVVENETDAVVGCYRMLTPTGAERAGGYYTATEFDISELRAFELGTVEMGRACVDREHRSGAVLALMWSGILRYLDLGGHDRVMGCVSVPMDLGDGAPVGAHVRGVRDLVSSRHRSARRAYPRTPVRVDGVDLQDIAPPARTVVPPLLRGYLRMGASICGEPAHDPEFGVADFVALLHMEDANVRYLERLRSAAGAVPDRPSAAGGDR</sequence>
<dbReference type="GeneID" id="85484115"/>
<gene>
    <name evidence="6" type="ORF">SAMN05444374_10142</name>
</gene>
<dbReference type="InterPro" id="IPR052351">
    <property type="entry name" value="Ornithine_N-alpha-AT"/>
</dbReference>
<dbReference type="PANTHER" id="PTHR37323">
    <property type="entry name" value="GCN5-RELATED N-ACETYLTRANSFERASE"/>
    <property type="match status" value="1"/>
</dbReference>
<keyword evidence="5 6" id="KW-0012">Acyltransferase</keyword>
<keyword evidence="3 6" id="KW-0808">Transferase</keyword>
<dbReference type="OrthoDB" id="9787072at2"/>
<organism evidence="6 7">
    <name type="scientific">Rhodococcoides kroppenstedtii</name>
    <dbReference type="NCBI Taxonomy" id="293050"/>
    <lineage>
        <taxon>Bacteria</taxon>
        <taxon>Bacillati</taxon>
        <taxon>Actinomycetota</taxon>
        <taxon>Actinomycetes</taxon>
        <taxon>Mycobacteriales</taxon>
        <taxon>Nocardiaceae</taxon>
        <taxon>Rhodococcoides</taxon>
    </lineage>
</organism>
<accession>A0A1I0SEQ3</accession>
<evidence type="ECO:0000256" key="2">
    <source>
        <dbReference type="ARBA" id="ARBA00022516"/>
    </source>
</evidence>
<dbReference type="Pfam" id="PF13444">
    <property type="entry name" value="Acetyltransf_5"/>
    <property type="match status" value="1"/>
</dbReference>
<proteinExistence type="predicted"/>
<evidence type="ECO:0000256" key="4">
    <source>
        <dbReference type="ARBA" id="ARBA00023098"/>
    </source>
</evidence>
<evidence type="ECO:0000256" key="3">
    <source>
        <dbReference type="ARBA" id="ARBA00022679"/>
    </source>
</evidence>
<evidence type="ECO:0000256" key="5">
    <source>
        <dbReference type="ARBA" id="ARBA00023315"/>
    </source>
</evidence>
<dbReference type="GO" id="GO:0016746">
    <property type="term" value="F:acyltransferase activity"/>
    <property type="evidence" value="ECO:0007669"/>
    <property type="project" value="UniProtKB-KW"/>
</dbReference>
<dbReference type="PANTHER" id="PTHR37323:SF1">
    <property type="entry name" value="L-ORNITHINE N(ALPHA)-ACYLTRANSFERASE"/>
    <property type="match status" value="1"/>
</dbReference>
<protein>
    <submittedName>
        <fullName evidence="6">Ornithine-acyl[acyl carrier protein] N-acyltransferase</fullName>
    </submittedName>
</protein>
<name>A0A1I0SEQ3_9NOCA</name>
<reference evidence="6 7" key="1">
    <citation type="submission" date="2016-10" db="EMBL/GenBank/DDBJ databases">
        <authorList>
            <person name="de Groot N.N."/>
        </authorList>
    </citation>
    <scope>NUCLEOTIDE SEQUENCE [LARGE SCALE GENOMIC DNA]</scope>
    <source>
        <strain evidence="6 7">DSM 44908</strain>
    </source>
</reference>
<evidence type="ECO:0000256" key="1">
    <source>
        <dbReference type="ARBA" id="ARBA00005189"/>
    </source>
</evidence>
<dbReference type="RefSeq" id="WP_082895045.1">
    <property type="nucleotide sequence ID" value="NZ_FOJN01000001.1"/>
</dbReference>
<keyword evidence="4" id="KW-0443">Lipid metabolism</keyword>
<dbReference type="Proteomes" id="UP000182054">
    <property type="component" value="Unassembled WGS sequence"/>
</dbReference>